<protein>
    <submittedName>
        <fullName evidence="1">Uncharacterized protein</fullName>
    </submittedName>
</protein>
<proteinExistence type="predicted"/>
<sequence length="1035" mass="115852">MAISQPSNTVELILPPTETRPHRFIRLASSLECILVNDPACDKAAASMDVAVGHLEDPVDLPGCAHFCEHMLSRGTRKYPEDNAYSKYLSENGGDSNAYTGLSNTNYRFEVAPNALLGALDRFSCFFTGPLFNASCAQREVNAVNSEHNANLQSDVWRFFQLEKHLSSPNHPFSKFGTGSLETLWEIPNRQGRNPTAELAEWWRKEYCVKRMKLVVVGKEDLDTLETWVRGRFEAVPVRTTDAGARLVYSEQVLEKEQSGNIVFAEPVMDLRGLEITFPFSDLSSSYDTKPGTYLSHALGNGGPGSILSYLKRHGWVYSLRAGFQRRAPGFDSYKVTLHLTVEGLAKYREVAIAVFRYISLLRNTPPQEYLFDDIKNLSALKFRFLELRPASSYASELSKQMQQPVPRDNIISSQILVERFDPDGIRNVLQMLDVKKCVIAVTAKDLPESIGELDQVEPVYGTKYKVASMSQDFIDEALSDAPLSEVFLPGPNPSIPTNLQVLEKVDTTQSTSRPNLLRDTPASRLWHKADNRFGVPRANVFVALKSPLLSSTARYSTLASLLCELFRDSIDEELFDIELAGLQFTMDFADDAIVVKAMGFNDRLATVIKSMLTAFRSFKTTSERFDGIKDTLHRKWISTQFEEPHSSAAYYAEYAQTEKMYTHADKVKELAAIAVIDVQSFIAKVFSALSIETIIHGNVDSMSAMELQVDIEQALHLEMANPAKWVGKQVGMLPKGAEHIWKIDVPNPNNLNSACEYYCEVGSVDDDTTRAQLAFLADVASEPAFYILRTKEQLGYLIWSGQRSTISTTGFKILLQSEKSAAFIESRIESFFDYLRDLLNEMPNDLFETIRAGFISKHSALPQNLGAESLEYWSAIRDNHYDFERKTRDVAVLRSTTKQDIINLFMKFIHPSSSSRTKLSIHLDTQYKGVKFDPQQAMPMIQAFMMNQVPVSQQKLFALMSTQPGVAEMQAFARECLAEASGLPEQNRTALTAMIDGLGGMVETTDVSATIKGSNTIITDIASFKAKLEYSSVI</sequence>
<keyword evidence="2" id="KW-1185">Reference proteome</keyword>
<reference evidence="1" key="1">
    <citation type="submission" date="2023-04" db="EMBL/GenBank/DDBJ databases">
        <title>Draft Genome sequencing of Naganishia species isolated from polar environments using Oxford Nanopore Technology.</title>
        <authorList>
            <person name="Leo P."/>
            <person name="Venkateswaran K."/>
        </authorList>
    </citation>
    <scope>NUCLEOTIDE SEQUENCE</scope>
    <source>
        <strain evidence="1">MNA-CCFEE 5423</strain>
    </source>
</reference>
<organism evidence="1 2">
    <name type="scientific">Naganishia friedmannii</name>
    <dbReference type="NCBI Taxonomy" id="89922"/>
    <lineage>
        <taxon>Eukaryota</taxon>
        <taxon>Fungi</taxon>
        <taxon>Dikarya</taxon>
        <taxon>Basidiomycota</taxon>
        <taxon>Agaricomycotina</taxon>
        <taxon>Tremellomycetes</taxon>
        <taxon>Filobasidiales</taxon>
        <taxon>Filobasidiaceae</taxon>
        <taxon>Naganishia</taxon>
    </lineage>
</organism>
<name>A0ACC2V3B9_9TREE</name>
<dbReference type="Proteomes" id="UP001227268">
    <property type="component" value="Unassembled WGS sequence"/>
</dbReference>
<dbReference type="EMBL" id="JASBWT010000028">
    <property type="protein sequence ID" value="KAJ9093848.1"/>
    <property type="molecule type" value="Genomic_DNA"/>
</dbReference>
<evidence type="ECO:0000313" key="2">
    <source>
        <dbReference type="Proteomes" id="UP001227268"/>
    </source>
</evidence>
<accession>A0ACC2V3B9</accession>
<comment type="caution">
    <text evidence="1">The sequence shown here is derived from an EMBL/GenBank/DDBJ whole genome shotgun (WGS) entry which is preliminary data.</text>
</comment>
<gene>
    <name evidence="1" type="ORF">QFC21_006221</name>
</gene>
<evidence type="ECO:0000313" key="1">
    <source>
        <dbReference type="EMBL" id="KAJ9093848.1"/>
    </source>
</evidence>